<comment type="caution">
    <text evidence="3">The sequence shown here is derived from an EMBL/GenBank/DDBJ whole genome shotgun (WGS) entry which is preliminary data.</text>
</comment>
<keyword evidence="2" id="KW-0812">Transmembrane</keyword>
<dbReference type="EMBL" id="SDMP01000012">
    <property type="protein sequence ID" value="RYR25281.1"/>
    <property type="molecule type" value="Genomic_DNA"/>
</dbReference>
<keyword evidence="4" id="KW-1185">Reference proteome</keyword>
<protein>
    <recommendedName>
        <fullName evidence="1">Protein FAR1-RELATED SEQUENCE</fullName>
    </recommendedName>
</protein>
<reference evidence="3 4" key="1">
    <citation type="submission" date="2019-01" db="EMBL/GenBank/DDBJ databases">
        <title>Sequencing of cultivated peanut Arachis hypogaea provides insights into genome evolution and oil improvement.</title>
        <authorList>
            <person name="Chen X."/>
        </authorList>
    </citation>
    <scope>NUCLEOTIDE SEQUENCE [LARGE SCALE GENOMIC DNA]</scope>
    <source>
        <strain evidence="4">cv. Fuhuasheng</strain>
        <tissue evidence="3">Leaves</tissue>
    </source>
</reference>
<keyword evidence="2" id="KW-1133">Transmembrane helix</keyword>
<dbReference type="GO" id="GO:0008270">
    <property type="term" value="F:zinc ion binding"/>
    <property type="evidence" value="ECO:0007669"/>
    <property type="project" value="UniProtKB-UniRule"/>
</dbReference>
<keyword evidence="1" id="KW-0539">Nucleus</keyword>
<evidence type="ECO:0000313" key="4">
    <source>
        <dbReference type="Proteomes" id="UP000289738"/>
    </source>
</evidence>
<keyword evidence="2" id="KW-0472">Membrane</keyword>
<name>A0A445AFT0_ARAHY</name>
<feature type="transmembrane region" description="Helical" evidence="2">
    <location>
        <begin position="62"/>
        <end position="87"/>
    </location>
</feature>
<evidence type="ECO:0000313" key="3">
    <source>
        <dbReference type="EMBL" id="RYR25281.1"/>
    </source>
</evidence>
<dbReference type="PANTHER" id="PTHR31669">
    <property type="entry name" value="PROTEIN FAR1-RELATED SEQUENCE 10-RELATED"/>
    <property type="match status" value="1"/>
</dbReference>
<dbReference type="PANTHER" id="PTHR31669:SF283">
    <property type="entry name" value="PROTEIN FAR1-RELATED SEQUENCE"/>
    <property type="match status" value="1"/>
</dbReference>
<dbReference type="InterPro" id="IPR031052">
    <property type="entry name" value="FHY3/FAR1"/>
</dbReference>
<keyword evidence="1" id="KW-0863">Zinc-finger</keyword>
<feature type="transmembrane region" description="Helical" evidence="2">
    <location>
        <begin position="346"/>
        <end position="363"/>
    </location>
</feature>
<dbReference type="Proteomes" id="UP000289738">
    <property type="component" value="Chromosome B02"/>
</dbReference>
<dbReference type="GO" id="GO:0006355">
    <property type="term" value="P:regulation of DNA-templated transcription"/>
    <property type="evidence" value="ECO:0007669"/>
    <property type="project" value="UniProtKB-UniRule"/>
</dbReference>
<gene>
    <name evidence="3" type="ORF">Ahy_B02g058965</name>
</gene>
<accession>A0A445AFT0</accession>
<keyword evidence="1" id="KW-0479">Metal-binding</keyword>
<dbReference type="GO" id="GO:0005634">
    <property type="term" value="C:nucleus"/>
    <property type="evidence" value="ECO:0007669"/>
    <property type="project" value="UniProtKB-SubCell"/>
</dbReference>
<keyword evidence="1" id="KW-0862">Zinc</keyword>
<organism evidence="3 4">
    <name type="scientific">Arachis hypogaea</name>
    <name type="common">Peanut</name>
    <dbReference type="NCBI Taxonomy" id="3818"/>
    <lineage>
        <taxon>Eukaryota</taxon>
        <taxon>Viridiplantae</taxon>
        <taxon>Streptophyta</taxon>
        <taxon>Embryophyta</taxon>
        <taxon>Tracheophyta</taxon>
        <taxon>Spermatophyta</taxon>
        <taxon>Magnoliopsida</taxon>
        <taxon>eudicotyledons</taxon>
        <taxon>Gunneridae</taxon>
        <taxon>Pentapetalae</taxon>
        <taxon>rosids</taxon>
        <taxon>fabids</taxon>
        <taxon>Fabales</taxon>
        <taxon>Fabaceae</taxon>
        <taxon>Papilionoideae</taxon>
        <taxon>50 kb inversion clade</taxon>
        <taxon>dalbergioids sensu lato</taxon>
        <taxon>Dalbergieae</taxon>
        <taxon>Pterocarpus clade</taxon>
        <taxon>Arachis</taxon>
    </lineage>
</organism>
<dbReference type="AlphaFoldDB" id="A0A445AFT0"/>
<comment type="subcellular location">
    <subcellularLocation>
        <location evidence="1">Nucleus</location>
    </subcellularLocation>
</comment>
<proteinExistence type="inferred from homology"/>
<comment type="function">
    <text evidence="1">Putative transcription activator involved in regulating light control of development.</text>
</comment>
<evidence type="ECO:0000256" key="2">
    <source>
        <dbReference type="SAM" id="Phobius"/>
    </source>
</evidence>
<evidence type="ECO:0000256" key="1">
    <source>
        <dbReference type="RuleBase" id="RU367018"/>
    </source>
</evidence>
<comment type="similarity">
    <text evidence="1">Belongs to the FHY3/FAR1 family.</text>
</comment>
<sequence>MTTEVQQPPPFLAAAVIRLGHGKARASGSNSDNRAPATTCSDDTSVPPFTIELKCSLSVSRLLFSATVAQRFFLHRLHLTLIFLPFFPLLPMFFPHSSLSTCSIILSLHVYTHAKFRKVQEQFRGKVNCITRSTELALGFTSYEVLEQVSNSKFNKFVVTYDAMSCEVKFQCLLSESRGILCHHCLSALSFEKVDKLAPRYILEHWSKNVKRRHTHIKSSHDEPLLEPRSRRFDDLINDLQNPIRVRTRGRLKNRLGSNIKNKCIKEKEKKAISERDMIYELDQRHQQFIATSGLRNKLGQIAAKENLQTDGMLAFSCLEKAVSDGLGSIIVALVLGGLIPRLWRIGGGCMCLLFLGLLLRWCRMNCLNWHSNEGNQKVHY</sequence>